<sequence length="737" mass="84676">MNSMKPEENKSFSATGNDQSTRPKVSEDVVKQTCSGTPVDHSLVDTREGSGTVKLKSEVIKQETSHEIQNPNLSTNKKCCFTFTLNDSSRKSDRSIFTTYGELNENIYSALKANDNFSERMENHFNKNIIAYEEKTIEGYVNLGMPLKCLPKGSHFKITFGQRKSNQEEDDQILRQCENPNIECILFHIVAVGKSIKKILKIKELHERGSTLCIYALKGETIKEALCKDGRFRSDLDKFEWKLMEGHNKIHGKQSMVDEVSEKVLEMDIFKKRSVRKGTCRKIKRENENATDEISPSHPIQNKIKVHEQEKDAVTEDAEHNREEILPPQSLGHDIEGKKCRTIVRVRHYYNNNFNRRYREKISRVRQRPHKAVHFAIDEDIQRKAINLLIKNFQMLDQVIMHQYPNFNEEALRIRKYFREEQKKTKLSTFKQFNIYKKNFGKVTKNSTSVATCEHLIHLSKSVGFMRWNNNGNRGTGTCFVFNDGYIFTCRHVVHLMVGEGTDPSLWPDIISKCAKVTFTYKTFYPTDSNWYSLEPWFAVSDATLDYAILKLREKGTGFPPGLFGQISPPPSHGLIYLIGHPESEIKTIDGCAVIPGDQRLSRYPEHHQDEVVGPNAATYSAFSMFTQRSFPSGVWRSDTLSYDTCFSSGSSGSPVFNESGKLVAVHSFGHFYKCGNVVHALIEFGYSMQSILCDIKQKNESFYKLLNEEKNENQNEDKNNKQELSLQDHQVEPMEH</sequence>
<dbReference type="GO" id="GO:0008236">
    <property type="term" value="F:serine-type peptidase activity"/>
    <property type="evidence" value="ECO:0007669"/>
    <property type="project" value="Ensembl"/>
</dbReference>
<feature type="region of interest" description="Disordered" evidence="1">
    <location>
        <begin position="1"/>
        <end position="30"/>
    </location>
</feature>
<evidence type="ECO:0000313" key="2">
    <source>
        <dbReference type="Ensembl" id="ENSEASP00005002334.2"/>
    </source>
</evidence>
<dbReference type="PANTHER" id="PTHR14389:SF4">
    <property type="entry name" value="SERINE PROTEASE FAM111B"/>
    <property type="match status" value="1"/>
</dbReference>
<dbReference type="OrthoDB" id="10025068at2759"/>
<keyword evidence="3" id="KW-1185">Reference proteome</keyword>
<dbReference type="PANTHER" id="PTHR14389">
    <property type="entry name" value="SI:CH1073-475A24.1"/>
    <property type="match status" value="1"/>
</dbReference>
<organism evidence="2 3">
    <name type="scientific">Equus asinus</name>
    <name type="common">Donkey</name>
    <name type="synonym">Equus africanus asinus</name>
    <dbReference type="NCBI Taxonomy" id="9793"/>
    <lineage>
        <taxon>Eukaryota</taxon>
        <taxon>Metazoa</taxon>
        <taxon>Chordata</taxon>
        <taxon>Craniata</taxon>
        <taxon>Vertebrata</taxon>
        <taxon>Euteleostomi</taxon>
        <taxon>Mammalia</taxon>
        <taxon>Eutheria</taxon>
        <taxon>Laurasiatheria</taxon>
        <taxon>Perissodactyla</taxon>
        <taxon>Equidae</taxon>
        <taxon>Equus</taxon>
    </lineage>
</organism>
<reference evidence="2 3" key="1">
    <citation type="journal article" date="2020" name="Nat. Commun.">
        <title>Donkey genomes provide new insights into domestication and selection for coat color.</title>
        <authorList>
            <person name="Wang"/>
            <person name="C."/>
            <person name="Li"/>
            <person name="H."/>
            <person name="Guo"/>
            <person name="Y."/>
            <person name="Huang"/>
            <person name="J."/>
            <person name="Sun"/>
            <person name="Y."/>
            <person name="Min"/>
            <person name="J."/>
            <person name="Wang"/>
            <person name="J."/>
            <person name="Fang"/>
            <person name="X."/>
            <person name="Zhao"/>
            <person name="Z."/>
            <person name="Wang"/>
            <person name="S."/>
            <person name="Zhang"/>
            <person name="Y."/>
            <person name="Liu"/>
            <person name="Q."/>
            <person name="Jiang"/>
            <person name="Q."/>
            <person name="Wang"/>
            <person name="X."/>
            <person name="Guo"/>
            <person name="Y."/>
            <person name="Yang"/>
            <person name="C."/>
            <person name="Wang"/>
            <person name="Y."/>
            <person name="Tian"/>
            <person name="F."/>
            <person name="Zhuang"/>
            <person name="G."/>
            <person name="Fan"/>
            <person name="Y."/>
            <person name="Gao"/>
            <person name="Q."/>
            <person name="Li"/>
            <person name="Y."/>
            <person name="Ju"/>
            <person name="Z."/>
            <person name="Li"/>
            <person name="J."/>
            <person name="Li"/>
            <person name="R."/>
            <person name="Hou"/>
            <person name="M."/>
            <person name="Yang"/>
            <person name="G."/>
            <person name="Liu"/>
            <person name="G."/>
            <person name="Liu"/>
            <person name="W."/>
            <person name="Guo"/>
            <person name="J."/>
            <person name="Pan"/>
            <person name="S."/>
            <person name="Fan"/>
            <person name="G."/>
            <person name="Zhang"/>
            <person name="W."/>
            <person name="Zhang"/>
            <person name="R."/>
            <person name="Yu"/>
            <person name="J."/>
            <person name="Zhang"/>
            <person name="X."/>
            <person name="Yin"/>
            <person name="Q."/>
            <person name="Ji"/>
            <person name="C."/>
            <person name="Jin"/>
            <person name="Y."/>
            <person name="Yue"/>
            <person name="G."/>
            <person name="Liu"/>
            <person name="M."/>
            <person name="Xu"/>
            <person name="J."/>
            <person name="Liu"/>
            <person name="S."/>
            <person name="Jordana"/>
            <person name="J."/>
            <person name="Noce"/>
            <person name="A."/>
            <person name="Amills"/>
            <person name="M."/>
            <person name="Wu"/>
            <person name="D.D."/>
            <person name="Li"/>
            <person name="S."/>
            <person name="Zhou"/>
            <person name="X. and Zhong"/>
            <person name="J."/>
        </authorList>
    </citation>
    <scope>NUCLEOTIDE SEQUENCE [LARGE SCALE GENOMIC DNA]</scope>
</reference>
<feature type="compositionally biased region" description="Basic and acidic residues" evidence="1">
    <location>
        <begin position="1"/>
        <end position="10"/>
    </location>
</feature>
<reference evidence="2" key="3">
    <citation type="submission" date="2025-09" db="UniProtKB">
        <authorList>
            <consortium name="Ensembl"/>
        </authorList>
    </citation>
    <scope>IDENTIFICATION</scope>
</reference>
<protein>
    <submittedName>
        <fullName evidence="2">FAM111 trypsin like peptidase B</fullName>
    </submittedName>
</protein>
<dbReference type="Proteomes" id="UP000694387">
    <property type="component" value="Chromosome 17"/>
</dbReference>
<evidence type="ECO:0000256" key="1">
    <source>
        <dbReference type="SAM" id="MobiDB-lite"/>
    </source>
</evidence>
<dbReference type="Pfam" id="PF13365">
    <property type="entry name" value="Trypsin_2"/>
    <property type="match status" value="1"/>
</dbReference>
<dbReference type="GO" id="GO:0006260">
    <property type="term" value="P:DNA replication"/>
    <property type="evidence" value="ECO:0007669"/>
    <property type="project" value="TreeGrafter"/>
</dbReference>
<dbReference type="GO" id="GO:0005652">
    <property type="term" value="C:nuclear lamina"/>
    <property type="evidence" value="ECO:0007669"/>
    <property type="project" value="Ensembl"/>
</dbReference>
<evidence type="ECO:0000313" key="3">
    <source>
        <dbReference type="Proteomes" id="UP000694387"/>
    </source>
</evidence>
<dbReference type="InterPro" id="IPR043504">
    <property type="entry name" value="Peptidase_S1_PA_chymotrypsin"/>
</dbReference>
<feature type="compositionally biased region" description="Polar residues" evidence="1">
    <location>
        <begin position="11"/>
        <end position="23"/>
    </location>
</feature>
<feature type="region of interest" description="Disordered" evidence="1">
    <location>
        <begin position="711"/>
        <end position="737"/>
    </location>
</feature>
<feature type="compositionally biased region" description="Basic and acidic residues" evidence="1">
    <location>
        <begin position="711"/>
        <end position="722"/>
    </location>
</feature>
<dbReference type="InterPro" id="IPR009003">
    <property type="entry name" value="Peptidase_S1_PA"/>
</dbReference>
<dbReference type="CTD" id="374393"/>
<reference evidence="2" key="2">
    <citation type="submission" date="2025-08" db="UniProtKB">
        <authorList>
            <consortium name="Ensembl"/>
        </authorList>
    </citation>
    <scope>IDENTIFICATION</scope>
</reference>
<dbReference type="AlphaFoldDB" id="A0A8C4L1I8"/>
<dbReference type="KEGG" id="eai:106825136"/>
<name>A0A8C4L1I8_EQUAS</name>
<accession>A0A8C4L1I8</accession>
<dbReference type="GO" id="GO:0000785">
    <property type="term" value="C:chromatin"/>
    <property type="evidence" value="ECO:0007669"/>
    <property type="project" value="TreeGrafter"/>
</dbReference>
<dbReference type="Ensembl" id="ENSEAST00005002571.2">
    <property type="protein sequence ID" value="ENSEASP00005002334.2"/>
    <property type="gene ID" value="ENSEASG00005001827.2"/>
</dbReference>
<dbReference type="GeneID" id="106825136"/>
<dbReference type="GeneTree" id="ENSGT00390000005182"/>
<dbReference type="GO" id="GO:0005737">
    <property type="term" value="C:cytoplasm"/>
    <property type="evidence" value="ECO:0007669"/>
    <property type="project" value="Ensembl"/>
</dbReference>
<gene>
    <name evidence="2" type="primary">FAM111B</name>
</gene>
<dbReference type="SUPFAM" id="SSF50494">
    <property type="entry name" value="Trypsin-like serine proteases"/>
    <property type="match status" value="1"/>
</dbReference>
<proteinExistence type="predicted"/>
<dbReference type="Gene3D" id="2.40.10.10">
    <property type="entry name" value="Trypsin-like serine proteases"/>
    <property type="match status" value="2"/>
</dbReference>